<dbReference type="PANTHER" id="PTHR10110">
    <property type="entry name" value="SODIUM/HYDROGEN EXCHANGER"/>
    <property type="match status" value="1"/>
</dbReference>
<evidence type="ECO:0000256" key="9">
    <source>
        <dbReference type="ARBA" id="ARBA00023201"/>
    </source>
</evidence>
<accession>A0ABV6VD05</accession>
<dbReference type="Proteomes" id="UP001592582">
    <property type="component" value="Unassembled WGS sequence"/>
</dbReference>
<feature type="transmembrane region" description="Helical" evidence="10">
    <location>
        <begin position="297"/>
        <end position="319"/>
    </location>
</feature>
<evidence type="ECO:0000256" key="2">
    <source>
        <dbReference type="ARBA" id="ARBA00022448"/>
    </source>
</evidence>
<evidence type="ECO:0000256" key="5">
    <source>
        <dbReference type="ARBA" id="ARBA00022989"/>
    </source>
</evidence>
<feature type="transmembrane region" description="Helical" evidence="10">
    <location>
        <begin position="151"/>
        <end position="175"/>
    </location>
</feature>
<comment type="caution">
    <text evidence="12">The sequence shown here is derived from an EMBL/GenBank/DDBJ whole genome shotgun (WGS) entry which is preliminary data.</text>
</comment>
<evidence type="ECO:0000256" key="3">
    <source>
        <dbReference type="ARBA" id="ARBA00022475"/>
    </source>
</evidence>
<feature type="transmembrane region" description="Helical" evidence="10">
    <location>
        <begin position="181"/>
        <end position="202"/>
    </location>
</feature>
<feature type="transmembrane region" description="Helical" evidence="10">
    <location>
        <begin position="111"/>
        <end position="130"/>
    </location>
</feature>
<feature type="domain" description="Cation/H+ exchanger transmembrane" evidence="11">
    <location>
        <begin position="12"/>
        <end position="443"/>
    </location>
</feature>
<dbReference type="RefSeq" id="WP_380511479.1">
    <property type="nucleotide sequence ID" value="NZ_JBHEZX010000008.1"/>
</dbReference>
<keyword evidence="3" id="KW-1003">Cell membrane</keyword>
<keyword evidence="9" id="KW-0739">Sodium transport</keyword>
<evidence type="ECO:0000313" key="12">
    <source>
        <dbReference type="EMBL" id="MFC1411582.1"/>
    </source>
</evidence>
<dbReference type="Pfam" id="PF00999">
    <property type="entry name" value="Na_H_Exchanger"/>
    <property type="match status" value="1"/>
</dbReference>
<evidence type="ECO:0000256" key="7">
    <source>
        <dbReference type="ARBA" id="ARBA00023065"/>
    </source>
</evidence>
<keyword evidence="4 10" id="KW-0812">Transmembrane</keyword>
<keyword evidence="2" id="KW-0813">Transport</keyword>
<keyword evidence="13" id="KW-1185">Reference proteome</keyword>
<feature type="transmembrane region" description="Helical" evidence="10">
    <location>
        <begin position="28"/>
        <end position="48"/>
    </location>
</feature>
<keyword evidence="6" id="KW-0915">Sodium</keyword>
<name>A0ABV6VD05_9ACTN</name>
<keyword evidence="7" id="KW-0406">Ion transport</keyword>
<feature type="transmembrane region" description="Helical" evidence="10">
    <location>
        <begin position="6"/>
        <end position="21"/>
    </location>
</feature>
<dbReference type="Gene3D" id="6.10.140.1330">
    <property type="match status" value="1"/>
</dbReference>
<keyword evidence="5 10" id="KW-1133">Transmembrane helix</keyword>
<dbReference type="PANTHER" id="PTHR10110:SF86">
    <property type="entry name" value="SODIUM_HYDROGEN EXCHANGER 7"/>
    <property type="match status" value="1"/>
</dbReference>
<evidence type="ECO:0000256" key="1">
    <source>
        <dbReference type="ARBA" id="ARBA00004651"/>
    </source>
</evidence>
<feature type="transmembrane region" description="Helical" evidence="10">
    <location>
        <begin position="86"/>
        <end position="105"/>
    </location>
</feature>
<feature type="transmembrane region" description="Helical" evidence="10">
    <location>
        <begin position="419"/>
        <end position="439"/>
    </location>
</feature>
<reference evidence="12 13" key="1">
    <citation type="submission" date="2024-09" db="EMBL/GenBank/DDBJ databases">
        <authorList>
            <person name="Lee S.D."/>
        </authorList>
    </citation>
    <scope>NUCLEOTIDE SEQUENCE [LARGE SCALE GENOMIC DNA]</scope>
    <source>
        <strain evidence="12 13">N1-1</strain>
    </source>
</reference>
<dbReference type="InterPro" id="IPR018422">
    <property type="entry name" value="Cation/H_exchanger_CPA1"/>
</dbReference>
<sequence>MELTLIAVFGVISIVAVAVVSRRIGVAAPLALVVVGIVLSFLPGVPHIEVEPELVLTVVLPPLLYASAVHMSAIDFRRDLKAILRLAVLLVVATTLCAGYLFSWLLPGLGLAAAFALGAIISPTDAVAATSIGKRLGLPSRLMTILEGEGLVNDATSLVLLGSAVAAMTSTVHLWKVGVDFVLSVLIATVVGVLVGLLTVLVRGRLADAVLNTALSFVVPFLAFLPAEAMGASGVLAVVTTGLVSGHLSPRFLRARDRLAEEVNWQTVAFLLESGIFLLMGLQLRTLVDQAQDAGQGIAHAVGIGLLASLLAIAVRILFLGPLVASLRRDADRAESFRTALDDLADRLSTGQELPHRFKKTDPKRLEGRLRRGRSDAEFRINETFGWRGGMVIAWSGMRGAITVAAAQTLPTDTPYRPQLLLIAFVVAVTTLLLQGLTLPRVIRALRIPGDDAAADRAAFIDLSSELAARVTDALADPGLTTADGAPYDPAILDQVRTWTATRRQPPAPAGTVAEGVDPREQYRDLILAAANAKQDELLSIRSTGAYNSRVLAQAQAMIDNELARFQEPEG</sequence>
<protein>
    <submittedName>
        <fullName evidence="12">Cation:proton antiporter</fullName>
    </submittedName>
</protein>
<proteinExistence type="predicted"/>
<comment type="subcellular location">
    <subcellularLocation>
        <location evidence="1">Cell membrane</location>
        <topology evidence="1">Multi-pass membrane protein</topology>
    </subcellularLocation>
</comment>
<evidence type="ECO:0000259" key="11">
    <source>
        <dbReference type="Pfam" id="PF00999"/>
    </source>
</evidence>
<evidence type="ECO:0000256" key="6">
    <source>
        <dbReference type="ARBA" id="ARBA00023053"/>
    </source>
</evidence>
<feature type="transmembrane region" description="Helical" evidence="10">
    <location>
        <begin position="54"/>
        <end position="74"/>
    </location>
</feature>
<dbReference type="InterPro" id="IPR006153">
    <property type="entry name" value="Cation/H_exchanger_TM"/>
</dbReference>
<dbReference type="EMBL" id="JBHEZX010000008">
    <property type="protein sequence ID" value="MFC1411582.1"/>
    <property type="molecule type" value="Genomic_DNA"/>
</dbReference>
<gene>
    <name evidence="12" type="ORF">ACEZDG_20170</name>
</gene>
<keyword evidence="8 10" id="KW-0472">Membrane</keyword>
<evidence type="ECO:0000256" key="8">
    <source>
        <dbReference type="ARBA" id="ARBA00023136"/>
    </source>
</evidence>
<organism evidence="12 13">
    <name type="scientific">Streptacidiphilus alkalitolerans</name>
    <dbReference type="NCBI Taxonomy" id="3342712"/>
    <lineage>
        <taxon>Bacteria</taxon>
        <taxon>Bacillati</taxon>
        <taxon>Actinomycetota</taxon>
        <taxon>Actinomycetes</taxon>
        <taxon>Kitasatosporales</taxon>
        <taxon>Streptomycetaceae</taxon>
        <taxon>Streptacidiphilus</taxon>
    </lineage>
</organism>
<evidence type="ECO:0000313" key="13">
    <source>
        <dbReference type="Proteomes" id="UP001592582"/>
    </source>
</evidence>
<evidence type="ECO:0000256" key="4">
    <source>
        <dbReference type="ARBA" id="ARBA00022692"/>
    </source>
</evidence>
<evidence type="ECO:0000256" key="10">
    <source>
        <dbReference type="SAM" id="Phobius"/>
    </source>
</evidence>